<accession>A0ABR1U1G4</accession>
<comment type="caution">
    <text evidence="3">The sequence shown here is derived from an EMBL/GenBank/DDBJ whole genome shotgun (WGS) entry which is preliminary data.</text>
</comment>
<organism evidence="3 4">
    <name type="scientific">Apiospora saccharicola</name>
    <dbReference type="NCBI Taxonomy" id="335842"/>
    <lineage>
        <taxon>Eukaryota</taxon>
        <taxon>Fungi</taxon>
        <taxon>Dikarya</taxon>
        <taxon>Ascomycota</taxon>
        <taxon>Pezizomycotina</taxon>
        <taxon>Sordariomycetes</taxon>
        <taxon>Xylariomycetidae</taxon>
        <taxon>Amphisphaeriales</taxon>
        <taxon>Apiosporaceae</taxon>
        <taxon>Apiospora</taxon>
    </lineage>
</organism>
<evidence type="ECO:0000313" key="4">
    <source>
        <dbReference type="Proteomes" id="UP001446871"/>
    </source>
</evidence>
<keyword evidence="4" id="KW-1185">Reference proteome</keyword>
<dbReference type="Proteomes" id="UP001446871">
    <property type="component" value="Unassembled WGS sequence"/>
</dbReference>
<evidence type="ECO:0000313" key="3">
    <source>
        <dbReference type="EMBL" id="KAK8052727.1"/>
    </source>
</evidence>
<feature type="non-terminal residue" evidence="3">
    <location>
        <position position="1"/>
    </location>
</feature>
<dbReference type="PANTHER" id="PTHR46411">
    <property type="entry name" value="FAMILY ATPASE, PUTATIVE-RELATED"/>
    <property type="match status" value="1"/>
</dbReference>
<dbReference type="SUPFAM" id="SSF52540">
    <property type="entry name" value="P-loop containing nucleoside triphosphate hydrolases"/>
    <property type="match status" value="1"/>
</dbReference>
<dbReference type="PANTHER" id="PTHR46411:SF3">
    <property type="entry name" value="AAA+ ATPASE DOMAIN-CONTAINING PROTEIN"/>
    <property type="match status" value="1"/>
</dbReference>
<proteinExistence type="predicted"/>
<dbReference type="Pfam" id="PF00004">
    <property type="entry name" value="AAA"/>
    <property type="match status" value="1"/>
</dbReference>
<dbReference type="EMBL" id="JAQQWM010000008">
    <property type="protein sequence ID" value="KAK8052727.1"/>
    <property type="molecule type" value="Genomic_DNA"/>
</dbReference>
<evidence type="ECO:0000259" key="2">
    <source>
        <dbReference type="Pfam" id="PF00004"/>
    </source>
</evidence>
<dbReference type="InterPro" id="IPR003959">
    <property type="entry name" value="ATPase_AAA_core"/>
</dbReference>
<reference evidence="3 4" key="1">
    <citation type="submission" date="2023-01" db="EMBL/GenBank/DDBJ databases">
        <title>Analysis of 21 Apiospora genomes using comparative genomics revels a genus with tremendous synthesis potential of carbohydrate active enzymes and secondary metabolites.</title>
        <authorList>
            <person name="Sorensen T."/>
        </authorList>
    </citation>
    <scope>NUCLEOTIDE SEQUENCE [LARGE SCALE GENOMIC DNA]</scope>
    <source>
        <strain evidence="3 4">CBS 83171</strain>
    </source>
</reference>
<feature type="domain" description="ATPase AAA-type core" evidence="2">
    <location>
        <begin position="53"/>
        <end position="141"/>
    </location>
</feature>
<dbReference type="Gene3D" id="3.40.50.300">
    <property type="entry name" value="P-loop containing nucleotide triphosphate hydrolases"/>
    <property type="match status" value="1"/>
</dbReference>
<sequence>GDARRERTECHLIIPLLPISSDLLHGPSLGPKLKHSIFWSSFLASRTIFGVQLTLGENPAEVEDALSDAFTLAVKWDAVALLDEADVFLEQRDSEHLERNRLVSIFLRVLEFYQGILFLTTNRVAAFDIAIMSRVHIAINYPALDRASQKCTWVVFLSRLPNGAGKALVDGGNLQPLDEYDLDGREIKNAVRTAHSLAVSDSSASVGLNHLRKALKTRQSHINMAAPGPGLKSQGAQDVVGPRGAKRRRLEETEDE</sequence>
<gene>
    <name evidence="3" type="ORF">PG996_012028</name>
</gene>
<evidence type="ECO:0000256" key="1">
    <source>
        <dbReference type="SAM" id="MobiDB-lite"/>
    </source>
</evidence>
<name>A0ABR1U1G4_9PEZI</name>
<protein>
    <submittedName>
        <fullName evidence="3">AAA family ATPase</fullName>
    </submittedName>
</protein>
<dbReference type="InterPro" id="IPR027417">
    <property type="entry name" value="P-loop_NTPase"/>
</dbReference>
<feature type="region of interest" description="Disordered" evidence="1">
    <location>
        <begin position="226"/>
        <end position="256"/>
    </location>
</feature>